<name>A0A3D8P6Z6_9THEO</name>
<keyword evidence="2" id="KW-0378">Hydrolase</keyword>
<dbReference type="InterPro" id="IPR041712">
    <property type="entry name" value="DHPS-like_MBL-fold"/>
</dbReference>
<reference evidence="2 3" key="1">
    <citation type="submission" date="2018-08" db="EMBL/GenBank/DDBJ databases">
        <title>Form III RuBisCO-mediated autotrophy in Thermodesulfobium bacteria.</title>
        <authorList>
            <person name="Toshchakov S.V."/>
            <person name="Kublanov I.V."/>
            <person name="Frolov E."/>
            <person name="Bonch-Osmolovskaya E.A."/>
            <person name="Tourova T.P."/>
            <person name="Chernych N.A."/>
            <person name="Lebedinsky A.V."/>
        </authorList>
    </citation>
    <scope>NUCLEOTIDE SEQUENCE [LARGE SCALE GENOMIC DNA]</scope>
    <source>
        <strain evidence="2 3">SR</strain>
    </source>
</reference>
<dbReference type="CDD" id="cd07713">
    <property type="entry name" value="DHPS-like_MBL-fold"/>
    <property type="match status" value="1"/>
</dbReference>
<keyword evidence="3" id="KW-1185">Reference proteome</keyword>
<dbReference type="EMBL" id="QSLN01000002">
    <property type="protein sequence ID" value="RDV84181.1"/>
    <property type="molecule type" value="Genomic_DNA"/>
</dbReference>
<dbReference type="GO" id="GO:0016740">
    <property type="term" value="F:transferase activity"/>
    <property type="evidence" value="ECO:0007669"/>
    <property type="project" value="TreeGrafter"/>
</dbReference>
<dbReference type="Proteomes" id="UP000256329">
    <property type="component" value="Unassembled WGS sequence"/>
</dbReference>
<dbReference type="PANTHER" id="PTHR13754">
    <property type="entry name" value="METALLO-BETA-LACTAMASE SUPERFAMILY PROTEIN"/>
    <property type="match status" value="1"/>
</dbReference>
<dbReference type="InterPro" id="IPR052926">
    <property type="entry name" value="Metallo-beta-lactamase_dom"/>
</dbReference>
<dbReference type="AlphaFoldDB" id="A0A3D8P6Z6"/>
<dbReference type="OrthoDB" id="9803916at2"/>
<dbReference type="PANTHER" id="PTHR13754:SF13">
    <property type="entry name" value="METALLO-BETA-LACTAMASE SUPERFAMILY PROTEIN (AFU_ORTHOLOGUE AFUA_3G07630)"/>
    <property type="match status" value="1"/>
</dbReference>
<dbReference type="SUPFAM" id="SSF56281">
    <property type="entry name" value="Metallo-hydrolase/oxidoreductase"/>
    <property type="match status" value="1"/>
</dbReference>
<dbReference type="RefSeq" id="WP_115791924.1">
    <property type="nucleotide sequence ID" value="NZ_QSLN01000002.1"/>
</dbReference>
<dbReference type="GO" id="GO:0016787">
    <property type="term" value="F:hydrolase activity"/>
    <property type="evidence" value="ECO:0007669"/>
    <property type="project" value="UniProtKB-KW"/>
</dbReference>
<dbReference type="Pfam" id="PF00753">
    <property type="entry name" value="Lactamase_B"/>
    <property type="match status" value="1"/>
</dbReference>
<organism evidence="2 3">
    <name type="scientific">Ammonifex thiophilus</name>
    <dbReference type="NCBI Taxonomy" id="444093"/>
    <lineage>
        <taxon>Bacteria</taxon>
        <taxon>Bacillati</taxon>
        <taxon>Bacillota</taxon>
        <taxon>Clostridia</taxon>
        <taxon>Thermoanaerobacterales</taxon>
        <taxon>Thermoanaerobacteraceae</taxon>
        <taxon>Ammonifex</taxon>
    </lineage>
</organism>
<sequence>MRVTVLVENSVGKPLGLTGEHGLSLWVEYEGHKILYDAGQRGAVVTNAHFLGVDLREAEAIVLSHGHYDHTGGLRAVLEYIGRRIPVYAHPDVFSPHRVSSPVDRYVGIPYRREELEALGAEFRWIKEPLELFPGLWLSGEVPRRTEFERGDERMYVLVEGRKVPDPLADDLSLYLKTSSGLAILVGCAHAGVINIVQHAQEVTGEKRVAAIIGGTHLGPVSEEQLEETIERLTRMDLDLLAANHCTGLAVAARLRGIFGARFRFGSTGEVLEL</sequence>
<dbReference type="InterPro" id="IPR001279">
    <property type="entry name" value="Metallo-B-lactamas"/>
</dbReference>
<proteinExistence type="predicted"/>
<accession>A0A3D8P6Z6</accession>
<comment type="caution">
    <text evidence="2">The sequence shown here is derived from an EMBL/GenBank/DDBJ whole genome shotgun (WGS) entry which is preliminary data.</text>
</comment>
<protein>
    <submittedName>
        <fullName evidence="2">MBL fold metallo-hydrolase</fullName>
    </submittedName>
</protein>
<dbReference type="InterPro" id="IPR036866">
    <property type="entry name" value="RibonucZ/Hydroxyglut_hydro"/>
</dbReference>
<gene>
    <name evidence="2" type="ORF">DXX99_02390</name>
</gene>
<evidence type="ECO:0000313" key="2">
    <source>
        <dbReference type="EMBL" id="RDV84181.1"/>
    </source>
</evidence>
<dbReference type="SMART" id="SM00849">
    <property type="entry name" value="Lactamase_B"/>
    <property type="match status" value="1"/>
</dbReference>
<evidence type="ECO:0000259" key="1">
    <source>
        <dbReference type="SMART" id="SM00849"/>
    </source>
</evidence>
<feature type="domain" description="Metallo-beta-lactamase" evidence="1">
    <location>
        <begin position="21"/>
        <end position="245"/>
    </location>
</feature>
<dbReference type="Gene3D" id="3.60.15.10">
    <property type="entry name" value="Ribonuclease Z/Hydroxyacylglutathione hydrolase-like"/>
    <property type="match status" value="1"/>
</dbReference>
<evidence type="ECO:0000313" key="3">
    <source>
        <dbReference type="Proteomes" id="UP000256329"/>
    </source>
</evidence>